<dbReference type="Gene3D" id="3.30.379.10">
    <property type="entry name" value="Chitobiase/beta-hexosaminidase domain 2-like"/>
    <property type="match status" value="1"/>
</dbReference>
<dbReference type="InterPro" id="IPR007781">
    <property type="entry name" value="NAGLU"/>
</dbReference>
<feature type="domain" description="Alpha-N-acetylglucosaminidase N-terminal" evidence="3">
    <location>
        <begin position="28"/>
        <end position="99"/>
    </location>
</feature>
<proteinExistence type="predicted"/>
<gene>
    <name evidence="5" type="ORF">HMPREF0645_1470</name>
</gene>
<dbReference type="Pfam" id="PF05089">
    <property type="entry name" value="NAGLU"/>
    <property type="match status" value="1"/>
</dbReference>
<dbReference type="Pfam" id="PF12972">
    <property type="entry name" value="NAGLU_C"/>
    <property type="match status" value="1"/>
</dbReference>
<organism evidence="5 6">
    <name type="scientific">Hallella bergensis DSM 17361</name>
    <dbReference type="NCBI Taxonomy" id="585502"/>
    <lineage>
        <taxon>Bacteria</taxon>
        <taxon>Pseudomonadati</taxon>
        <taxon>Bacteroidota</taxon>
        <taxon>Bacteroidia</taxon>
        <taxon>Bacteroidales</taxon>
        <taxon>Prevotellaceae</taxon>
        <taxon>Hallella</taxon>
    </lineage>
</organism>
<dbReference type="eggNOG" id="COG3669">
    <property type="taxonomic scope" value="Bacteria"/>
</dbReference>
<dbReference type="GO" id="GO:0016787">
    <property type="term" value="F:hydrolase activity"/>
    <property type="evidence" value="ECO:0007669"/>
    <property type="project" value="UniProtKB-KW"/>
</dbReference>
<dbReference type="EMBL" id="ACKS01000062">
    <property type="protein sequence ID" value="EFA44111.1"/>
    <property type="molecule type" value="Genomic_DNA"/>
</dbReference>
<feature type="domain" description="Alpha-N-acetylglucosaminidase tim-barrel" evidence="2">
    <location>
        <begin position="120"/>
        <end position="466"/>
    </location>
</feature>
<feature type="domain" description="Alpha-N-acetylglucosaminidase C-terminal" evidence="4">
    <location>
        <begin position="475"/>
        <end position="710"/>
    </location>
</feature>
<evidence type="ECO:0000259" key="2">
    <source>
        <dbReference type="Pfam" id="PF05089"/>
    </source>
</evidence>
<dbReference type="RefSeq" id="WP_007173574.1">
    <property type="nucleotide sequence ID" value="NZ_GG704780.1"/>
</dbReference>
<dbReference type="InterPro" id="IPR024240">
    <property type="entry name" value="NAGLU_N"/>
</dbReference>
<accession>D1PWY5</accession>
<comment type="caution">
    <text evidence="5">The sequence shown here is derived from an EMBL/GenBank/DDBJ whole genome shotgun (WGS) entry which is preliminary data.</text>
</comment>
<evidence type="ECO:0000313" key="5">
    <source>
        <dbReference type="EMBL" id="EFA44111.1"/>
    </source>
</evidence>
<dbReference type="AlphaFoldDB" id="D1PWY5"/>
<dbReference type="Proteomes" id="UP000003160">
    <property type="component" value="Unassembled WGS sequence"/>
</dbReference>
<sequence>MRSITCILLSFIALAGYGQKPTTDFSLAARQVISRQIGRQAEQIRLACLPQSTRDTFAYQCHNSQLTIQGSSPTAMTYAFYQYLKRTRQGMFTWSGTNARQTVEFVDHPLTTGRSPYSYRYFLNVCTFGYTMPYWDWARWEQELDLMALHGTNMILASVASEAIAERVWCKLGLTQEQARSFFTGPAYLPWHRMGNLNSWNGPLTDAWQQGQITLQHKIIDRMRALGMHPIAPAFAGFVPEQFVEAHPGLQVKKLTWGGFDDRLNAYVLSPESPYFKQIGRLFVEEWEKEFGKNTFYQSDSFNEMEIPVEPGDSIGKWKLLEQYGDVIYRSIAEANPDAVWVTQGWTFGYQHKMWDSKSLQALLRHVPDDKMLIIDLANDYPKWIWKTQQTWKVQHGYYGKQWVFSYVPNFGGKTLPTGDMQMYASASAEALHHSERGNMVGFGSAPEGIENNDVIYELLADMGWTDKAVDLDLWIKDYCEARYGGYPSDMQKAWQCMLRSVYGSLYSYPRFTWQTVTPDSRRVSTHALNDTFLSGVAHFLRCARQLGSSPLYRSDAISLASLYLGTKADRHYTKALDLKASGKQQAASAELHQTIDLLTKADRLLASHPTHRLDRWIQFARNHGITTAEKNRYESDAKRLITIWGGFQEDYAARFWNGLIAHYYIPRIRYYFDHGRPALMQWEEQWVKQPLRYKPQPDPHALDTACRLVQQMEKQVHAVDR</sequence>
<dbReference type="PANTHER" id="PTHR12872">
    <property type="entry name" value="ALPHA-N-ACETYLGLUCOSAMINIDASE"/>
    <property type="match status" value="1"/>
</dbReference>
<dbReference type="GO" id="GO:0005975">
    <property type="term" value="P:carbohydrate metabolic process"/>
    <property type="evidence" value="ECO:0007669"/>
    <property type="project" value="UniProtKB-ARBA"/>
</dbReference>
<evidence type="ECO:0000313" key="6">
    <source>
        <dbReference type="Proteomes" id="UP000003160"/>
    </source>
</evidence>
<name>D1PWY5_9BACT</name>
<evidence type="ECO:0000256" key="1">
    <source>
        <dbReference type="ARBA" id="ARBA00022801"/>
    </source>
</evidence>
<keyword evidence="1" id="KW-0378">Hydrolase</keyword>
<keyword evidence="6" id="KW-1185">Reference proteome</keyword>
<dbReference type="HOGENOM" id="CLU_011988_2_1_10"/>
<dbReference type="PANTHER" id="PTHR12872:SF1">
    <property type="entry name" value="ALPHA-N-ACETYLGLUCOSAMINIDASE"/>
    <property type="match status" value="1"/>
</dbReference>
<protein>
    <submittedName>
        <fullName evidence="5">Alpha-N-acetylglucosaminidase (NAGLU)</fullName>
    </submittedName>
</protein>
<dbReference type="Gene3D" id="3.20.20.80">
    <property type="entry name" value="Glycosidases"/>
    <property type="match status" value="1"/>
</dbReference>
<dbReference type="Pfam" id="PF12971">
    <property type="entry name" value="NAGLU_N"/>
    <property type="match status" value="1"/>
</dbReference>
<dbReference type="OrthoDB" id="179563at2"/>
<dbReference type="Gene3D" id="1.20.120.670">
    <property type="entry name" value="N-acetyl-b-d-glucoasminidase"/>
    <property type="match status" value="1"/>
</dbReference>
<evidence type="ECO:0000259" key="4">
    <source>
        <dbReference type="Pfam" id="PF12972"/>
    </source>
</evidence>
<dbReference type="InterPro" id="IPR024732">
    <property type="entry name" value="NAGLU_C"/>
</dbReference>
<reference evidence="5 6" key="1">
    <citation type="submission" date="2009-10" db="EMBL/GenBank/DDBJ databases">
        <authorList>
            <person name="Qin X."/>
            <person name="Bachman B."/>
            <person name="Battles P."/>
            <person name="Bell A."/>
            <person name="Bess C."/>
            <person name="Bickham C."/>
            <person name="Chaboub L."/>
            <person name="Chen D."/>
            <person name="Coyle M."/>
            <person name="Deiros D.R."/>
            <person name="Dinh H."/>
            <person name="Forbes L."/>
            <person name="Fowler G."/>
            <person name="Francisco L."/>
            <person name="Fu Q."/>
            <person name="Gubbala S."/>
            <person name="Hale W."/>
            <person name="Han Y."/>
            <person name="Hemphill L."/>
            <person name="Highlander S.K."/>
            <person name="Hirani K."/>
            <person name="Hogues M."/>
            <person name="Jackson L."/>
            <person name="Jakkamsetti A."/>
            <person name="Javaid M."/>
            <person name="Jiang H."/>
            <person name="Korchina V."/>
            <person name="Kovar C."/>
            <person name="Lara F."/>
            <person name="Lee S."/>
            <person name="Mata R."/>
            <person name="Mathew T."/>
            <person name="Moen C."/>
            <person name="Morales K."/>
            <person name="Munidasa M."/>
            <person name="Nazareth L."/>
            <person name="Ngo R."/>
            <person name="Nguyen L."/>
            <person name="Okwuonu G."/>
            <person name="Ongeri F."/>
            <person name="Patil S."/>
            <person name="Petrosino J."/>
            <person name="Pham C."/>
            <person name="Pham P."/>
            <person name="Pu L.-L."/>
            <person name="Puazo M."/>
            <person name="Raj R."/>
            <person name="Reid J."/>
            <person name="Rouhana J."/>
            <person name="Saada N."/>
            <person name="Shang Y."/>
            <person name="Simmons D."/>
            <person name="Thornton R."/>
            <person name="Warren J."/>
            <person name="Weissenberger G."/>
            <person name="Zhang J."/>
            <person name="Zhang L."/>
            <person name="Zhou C."/>
            <person name="Zhu D."/>
            <person name="Muzny D."/>
            <person name="Worley K."/>
            <person name="Gibbs R."/>
        </authorList>
    </citation>
    <scope>NUCLEOTIDE SEQUENCE [LARGE SCALE GENOMIC DNA]</scope>
    <source>
        <strain evidence="5 6">DSM 17361</strain>
    </source>
</reference>
<dbReference type="InterPro" id="IPR029018">
    <property type="entry name" value="Hex-like_dom2"/>
</dbReference>
<dbReference type="InterPro" id="IPR024733">
    <property type="entry name" value="NAGLU_tim-barrel"/>
</dbReference>
<evidence type="ECO:0000259" key="3">
    <source>
        <dbReference type="Pfam" id="PF12971"/>
    </source>
</evidence>